<dbReference type="KEGG" id="xce:Xcel_1674"/>
<dbReference type="CDD" id="cd07970">
    <property type="entry name" value="OBF_DNA_ligase_LigC"/>
    <property type="match status" value="1"/>
</dbReference>
<dbReference type="OrthoDB" id="9770771at2"/>
<dbReference type="PANTHER" id="PTHR45674">
    <property type="entry name" value="DNA LIGASE 1/3 FAMILY MEMBER"/>
    <property type="match status" value="1"/>
</dbReference>
<evidence type="ECO:0000313" key="7">
    <source>
        <dbReference type="EMBL" id="ACZ30697.1"/>
    </source>
</evidence>
<dbReference type="InterPro" id="IPR016059">
    <property type="entry name" value="DNA_ligase_ATP-dep_CS"/>
</dbReference>
<feature type="region of interest" description="Disordered" evidence="5">
    <location>
        <begin position="14"/>
        <end position="33"/>
    </location>
</feature>
<dbReference type="GO" id="GO:0006310">
    <property type="term" value="P:DNA recombination"/>
    <property type="evidence" value="ECO:0007669"/>
    <property type="project" value="InterPro"/>
</dbReference>
<dbReference type="InterPro" id="IPR044119">
    <property type="entry name" value="Adenylation_LigC-like"/>
</dbReference>
<accession>D1BSK5</accession>
<dbReference type="eggNOG" id="COG1793">
    <property type="taxonomic scope" value="Bacteria"/>
</dbReference>
<dbReference type="STRING" id="446471.Xcel_1674"/>
<protein>
    <recommendedName>
        <fullName evidence="2">DNA ligase (ATP)</fullName>
        <ecNumber evidence="2">6.5.1.1</ecNumber>
    </recommendedName>
</protein>
<dbReference type="Gene3D" id="3.30.470.30">
    <property type="entry name" value="DNA ligase/mRNA capping enzyme"/>
    <property type="match status" value="1"/>
</dbReference>
<dbReference type="Pfam" id="PF01068">
    <property type="entry name" value="DNA_ligase_A_M"/>
    <property type="match status" value="1"/>
</dbReference>
<dbReference type="Proteomes" id="UP000002255">
    <property type="component" value="Chromosome"/>
</dbReference>
<evidence type="ECO:0000256" key="1">
    <source>
        <dbReference type="ARBA" id="ARBA00007572"/>
    </source>
</evidence>
<dbReference type="GO" id="GO:0005524">
    <property type="term" value="F:ATP binding"/>
    <property type="evidence" value="ECO:0007669"/>
    <property type="project" value="InterPro"/>
</dbReference>
<evidence type="ECO:0000256" key="3">
    <source>
        <dbReference type="ARBA" id="ARBA00022598"/>
    </source>
</evidence>
<dbReference type="Pfam" id="PF04679">
    <property type="entry name" value="DNA_ligase_A_C"/>
    <property type="match status" value="1"/>
</dbReference>
<reference evidence="8" key="1">
    <citation type="submission" date="2009-11" db="EMBL/GenBank/DDBJ databases">
        <title>The complete chromosome of Xylanimonas cellulosilytica DSM 15894.</title>
        <authorList>
            <consortium name="US DOE Joint Genome Institute (JGI-PGF)"/>
            <person name="Lucas S."/>
            <person name="Copeland A."/>
            <person name="Lapidus A."/>
            <person name="Glavina del Rio T."/>
            <person name="Dalin E."/>
            <person name="Tice H."/>
            <person name="Bruce D."/>
            <person name="Goodwin L."/>
            <person name="Pitluck S."/>
            <person name="Kyrpides N."/>
            <person name="Mavromatis K."/>
            <person name="Ivanova N."/>
            <person name="Mikhailova N."/>
            <person name="Foster B."/>
            <person name="Clum A."/>
            <person name="Brettin T."/>
            <person name="Detter J.C."/>
            <person name="Han C."/>
            <person name="Larimer F."/>
            <person name="Land M."/>
            <person name="Hauser L."/>
            <person name="Markowitz V."/>
            <person name="Cheng J.F."/>
            <person name="Hugenholtz P."/>
            <person name="Woyke T."/>
            <person name="Wu D."/>
            <person name="Gehrich-Schroeter G."/>
            <person name="Schneider S."/>
            <person name="Pukall S.R."/>
            <person name="Klenk H.P."/>
            <person name="Eisen J.A."/>
        </authorList>
    </citation>
    <scope>NUCLEOTIDE SEQUENCE [LARGE SCALE GENOMIC DNA]</scope>
    <source>
        <strain evidence="8">DSM 15894 / CECT 5975 / LMG 20990 / XIL07</strain>
    </source>
</reference>
<proteinExistence type="inferred from homology"/>
<dbReference type="PROSITE" id="PS00697">
    <property type="entry name" value="DNA_LIGASE_A1"/>
    <property type="match status" value="1"/>
</dbReference>
<dbReference type="RefSeq" id="WP_012878439.1">
    <property type="nucleotide sequence ID" value="NC_013530.1"/>
</dbReference>
<dbReference type="InterPro" id="IPR012340">
    <property type="entry name" value="NA-bd_OB-fold"/>
</dbReference>
<dbReference type="SUPFAM" id="SSF56091">
    <property type="entry name" value="DNA ligase/mRNA capping enzyme, catalytic domain"/>
    <property type="match status" value="1"/>
</dbReference>
<dbReference type="PROSITE" id="PS50160">
    <property type="entry name" value="DNA_LIGASE_A3"/>
    <property type="match status" value="1"/>
</dbReference>
<dbReference type="InterPro" id="IPR012309">
    <property type="entry name" value="DNA_ligase_ATP-dep_C"/>
</dbReference>
<comment type="similarity">
    <text evidence="1">Belongs to the ATP-dependent DNA ligase family.</text>
</comment>
<dbReference type="InterPro" id="IPR044117">
    <property type="entry name" value="OBF_LigC-like"/>
</dbReference>
<dbReference type="EMBL" id="CP001821">
    <property type="protein sequence ID" value="ACZ30697.1"/>
    <property type="molecule type" value="Genomic_DNA"/>
</dbReference>
<dbReference type="AlphaFoldDB" id="D1BSK5"/>
<dbReference type="InterPro" id="IPR050191">
    <property type="entry name" value="ATP-dep_DNA_ligase"/>
</dbReference>
<dbReference type="GO" id="GO:0003910">
    <property type="term" value="F:DNA ligase (ATP) activity"/>
    <property type="evidence" value="ECO:0007669"/>
    <property type="project" value="UniProtKB-EC"/>
</dbReference>
<evidence type="ECO:0000313" key="8">
    <source>
        <dbReference type="Proteomes" id="UP000002255"/>
    </source>
</evidence>
<dbReference type="GO" id="GO:0006281">
    <property type="term" value="P:DNA repair"/>
    <property type="evidence" value="ECO:0007669"/>
    <property type="project" value="InterPro"/>
</dbReference>
<feature type="domain" description="ATP-dependent DNA ligase family profile" evidence="6">
    <location>
        <begin position="127"/>
        <end position="266"/>
    </location>
</feature>
<comment type="catalytic activity">
    <reaction evidence="4">
        <text>ATP + (deoxyribonucleotide)n-3'-hydroxyl + 5'-phospho-(deoxyribonucleotide)m = (deoxyribonucleotide)n+m + AMP + diphosphate.</text>
        <dbReference type="EC" id="6.5.1.1"/>
    </reaction>
</comment>
<sequence length="390" mass="42356">MPLPLTPPILPMLARSAPSVPDQPDDPSTPGTATRAWVYEPKWDGFRAIVYRDGDDVRIDSRNARPMQRYFPEVVEAVLAALPERCVVDGEIVVAQPGDGAGDLRRAHLDFEVLSQRIHPAASRVRMLAESVPASLVVFDVLALDDADLTARPLRDRLAALDRLALTGPQVFATPRTTDAAVAREWFERFEGAGLDGVVAKPLDGAYQPDKRAMLKVKHARTADVVLAGYRLHKTSTADRPLIGSLLLGLHDDAGQLQFVGVAASFPASRRAALVEELASLVVQPGTPDHAAHPWGAWQDPAAGDGTAGERRPGAQSRWSAGKDLSFTPLRAERVLEVGYDHMEGTRFRHTAQFKRWRPDREPASCTFSQLEEPVGYDLASLLPGAPGTA</sequence>
<dbReference type="NCBIfam" id="NF006078">
    <property type="entry name" value="PRK08224.1"/>
    <property type="match status" value="1"/>
</dbReference>
<name>D1BSK5_XYLCX</name>
<keyword evidence="8" id="KW-1185">Reference proteome</keyword>
<gene>
    <name evidence="7" type="ordered locus">Xcel_1674</name>
</gene>
<dbReference type="SUPFAM" id="SSF50249">
    <property type="entry name" value="Nucleic acid-binding proteins"/>
    <property type="match status" value="1"/>
</dbReference>
<dbReference type="InterPro" id="IPR012310">
    <property type="entry name" value="DNA_ligase_ATP-dep_cent"/>
</dbReference>
<evidence type="ECO:0000256" key="5">
    <source>
        <dbReference type="SAM" id="MobiDB-lite"/>
    </source>
</evidence>
<organism evidence="7 8">
    <name type="scientific">Xylanimonas cellulosilytica (strain DSM 15894 / JCM 12276 / CECT 5975 / KCTC 9989 / LMG 20990 / NBRC 107835 / XIL07)</name>
    <dbReference type="NCBI Taxonomy" id="446471"/>
    <lineage>
        <taxon>Bacteria</taxon>
        <taxon>Bacillati</taxon>
        <taxon>Actinomycetota</taxon>
        <taxon>Actinomycetes</taxon>
        <taxon>Micrococcales</taxon>
        <taxon>Promicromonosporaceae</taxon>
        <taxon>Xylanimonas</taxon>
    </lineage>
</organism>
<evidence type="ECO:0000259" key="6">
    <source>
        <dbReference type="PROSITE" id="PS50160"/>
    </source>
</evidence>
<reference evidence="7 8" key="2">
    <citation type="journal article" date="2010" name="Stand. Genomic Sci.">
        <title>Complete genome sequence of Xylanimonas cellulosilytica type strain (XIL07).</title>
        <authorList>
            <person name="Foster B."/>
            <person name="Pukall R."/>
            <person name="Abt B."/>
            <person name="Nolan M."/>
            <person name="Glavina Del Rio T."/>
            <person name="Chen F."/>
            <person name="Lucas S."/>
            <person name="Tice H."/>
            <person name="Pitluck S."/>
            <person name="Cheng J.-F."/>
            <person name="Chertkov O."/>
            <person name="Brettin T."/>
            <person name="Han C."/>
            <person name="Detter J.C."/>
            <person name="Bruce D."/>
            <person name="Goodwin L."/>
            <person name="Ivanova N."/>
            <person name="Mavromatis K."/>
            <person name="Pati A."/>
            <person name="Mikhailova N."/>
            <person name="Chen A."/>
            <person name="Palaniappan K."/>
            <person name="Land M."/>
            <person name="Hauser L."/>
            <person name="Chang Y.-J."/>
            <person name="Jeffries C.D."/>
            <person name="Chain P."/>
            <person name="Rohde M."/>
            <person name="Goeker M."/>
            <person name="Bristow J."/>
            <person name="Eisen J.A."/>
            <person name="Markowitz V."/>
            <person name="Hugenholtz P."/>
            <person name="Kyrpides N.C."/>
            <person name="Klenk H.-P."/>
            <person name="Lapidus A."/>
        </authorList>
    </citation>
    <scope>NUCLEOTIDE SEQUENCE [LARGE SCALE GENOMIC DNA]</scope>
    <source>
        <strain evidence="8">DSM 15894 / CECT 5975 / LMG 20990 / XIL07</strain>
    </source>
</reference>
<dbReference type="PANTHER" id="PTHR45674:SF4">
    <property type="entry name" value="DNA LIGASE 1"/>
    <property type="match status" value="1"/>
</dbReference>
<keyword evidence="3 7" id="KW-0436">Ligase</keyword>
<dbReference type="EC" id="6.5.1.1" evidence="2"/>
<evidence type="ECO:0000256" key="2">
    <source>
        <dbReference type="ARBA" id="ARBA00012727"/>
    </source>
</evidence>
<feature type="region of interest" description="Disordered" evidence="5">
    <location>
        <begin position="296"/>
        <end position="321"/>
    </location>
</feature>
<evidence type="ECO:0000256" key="4">
    <source>
        <dbReference type="ARBA" id="ARBA00034003"/>
    </source>
</evidence>
<dbReference type="HOGENOM" id="CLU_008325_4_1_11"/>
<dbReference type="CDD" id="cd07905">
    <property type="entry name" value="Adenylation_DNA_ligase_LigC"/>
    <property type="match status" value="1"/>
</dbReference>
<dbReference type="Gene3D" id="2.40.50.140">
    <property type="entry name" value="Nucleic acid-binding proteins"/>
    <property type="match status" value="1"/>
</dbReference>